<dbReference type="Pfam" id="PF20220">
    <property type="entry name" value="ABC_toxin_N"/>
    <property type="match status" value="1"/>
</dbReference>
<dbReference type="InterPro" id="IPR041079">
    <property type="entry name" value="Neuraminidase-like"/>
</dbReference>
<feature type="domain" description="Tc toxin complex TcA C-terminal TcB-binding" evidence="3">
    <location>
        <begin position="2354"/>
        <end position="2643"/>
    </location>
</feature>
<dbReference type="Pfam" id="PF03538">
    <property type="entry name" value="VRP1"/>
    <property type="match status" value="1"/>
</dbReference>
<evidence type="ECO:0000256" key="1">
    <source>
        <dbReference type="ARBA" id="ARBA00023026"/>
    </source>
</evidence>
<evidence type="ECO:0000259" key="3">
    <source>
        <dbReference type="Pfam" id="PF18276"/>
    </source>
</evidence>
<evidence type="ECO:0000313" key="6">
    <source>
        <dbReference type="EMBL" id="OPF15853.1"/>
    </source>
</evidence>
<dbReference type="Proteomes" id="UP000189835">
    <property type="component" value="Unassembled WGS sequence"/>
</dbReference>
<dbReference type="EMBL" id="MVGR01000005">
    <property type="protein sequence ID" value="OPF15853.1"/>
    <property type="molecule type" value="Genomic_DNA"/>
</dbReference>
<feature type="domain" description="ABC toxin N-terminal" evidence="5">
    <location>
        <begin position="968"/>
        <end position="1082"/>
    </location>
</feature>
<organism evidence="6 7">
    <name type="scientific">Microcystis aeruginosa KW</name>
    <dbReference type="NCBI Taxonomy" id="1960155"/>
    <lineage>
        <taxon>Bacteria</taxon>
        <taxon>Bacillati</taxon>
        <taxon>Cyanobacteriota</taxon>
        <taxon>Cyanophyceae</taxon>
        <taxon>Oscillatoriophycideae</taxon>
        <taxon>Chroococcales</taxon>
        <taxon>Microcystaceae</taxon>
        <taxon>Microcystis</taxon>
    </lineage>
</organism>
<name>A0A1V4BPN4_MICAE</name>
<evidence type="ECO:0000256" key="2">
    <source>
        <dbReference type="SAM" id="Coils"/>
    </source>
</evidence>
<sequence>MSTIKITDSKLNAFYNQNPNFDILQQDLNNEAALSQLNWENLDRSKIIDLLKKYQRLLRLNRDPEVAQQLLKPTLRSSTVTAENASASPPLASLDSAHAIAAIPETEFIQKYSTTVGSEAVARKIYQNATAVKAKTMLMWANVHNLVASPYFRGMQANNVSGDIARFFEGLPSYQDLFGSLDYCECEHCQSIFSPAAYFVDLMRIIDRYITQPNDKLKLEKRRLDLARIELTCENTNNLVPYLGIVNKVIALKVNDLDLNNKPAPTTPETEKTAIDDVYKSLATATYPFNIPFNLPLTQIRAYLAQLKTRLFDVYSAFSVTEKDLAREYLELSKEEYALITTATNDSKALGKSYGVDDLTQPEIDKLQNLDKKNDADKNYDNFLARTGLTLDELNQLLYQNLGQAEIEANLCHQFFINRGLDGNNYLNFSPDSNQVINLNLDTLDRINRFVRLAKKLNWSFIDLDWVLKSITQNDNPTIDDDSATIVKIAKIKKIAETYKVKLDVICSFWHDTKTIGLGDSGNSQALFDIVFNNPYVLDGKPPYHPAYQSANPLYTDTLLTWSLTDTATLINLQNASRIAAGLKISLDDLTALGKYFFDSNQTVNLDVQNLSVLYRHSQLATLLKLPVNQYLILLSLLKKLEANKLNTLTIDNFKTLTIDGVNYLFDVVVWLRNSLFNVYELDYALKGNESIYVDTKYKDENINPFLESLWTLIPNSGNQSEQEEKLQEQLATFFGSTKEIVKVLITLSGKLLTPSGLSNYVQAFLTKPQDTNNNPNLDYIKQLIKALSRGLFLNQKLQLTPTEIDSIDSYSASYGITDFNQATVDNIRDIYTFKQILRAFGDDNDAFVNYVKSVNENTSKSVQVQVQALIKVTAWDEQQINQIYPDPKPDANVNLVKLVVNLKEKFDLSQKLGVDISFLLRLCTLSGLQISEWPTYQDIANSVKTTVKAKYDDDDWAKVYSKMNRGIEEQKRDALMAIALWKLDFKTPRNLYEYLLIDGEMSGCSEISYIKEALNATQLYLQRCRLGLEPGATTNNIPPIWWEWMMNYRIWEANRKVFLYPENYLDPGLRSSKTTLFKNLESQLLQADITPASVEDAYRQYIEGFSELAKLKYVDAYSCKVNDSLRGEIDVLFLFARTQTEPYSYYYCTREEGVTWTEWQKIDITIGSAYITPVYAFSKLFIFWVELKEKTDSSLTSSKDIGTQSNKNKFYNATVKYSFYDLSKKWIQPQTLISDKIIYFASPDTPDPNQLASQLPFKDVFEMDELYWNKVYAVLISPKSYQKDNQIPANSEKISILYGPLLTTDSTNPPTIDNLEDVSSSDQKTFAQNLYNSAIILKSTIDTKQVAYLPLNKTLTLDTELQSSSLVQSNEFLILGKVVPEKTPPLLKPEIDSVHGQLFIVDSDSPLQSNYFGDITPVVSTARSASPLNDKSFVISDINEDLSKGIYAVLTTYNMIDPQTGHVSSIFNSSIPLSALFGTLVNDQQLKEVKRFLFQAMADPVLFGNISKQNAQSIVIKNQPNGFILNNGDEAFLLEPKLNPYPKITDFLAVEAPLISPSSFVTNTIDSKKSQDVYNVLITYKVVDPATGKVDLNVLPTLGIDNLKALTGNLLNDRQLRVVWNILFNYPIVQSSSLAATGISEKDSEEIFAILNTYQLIDDGGRVSIDLLLSLDISHLLSGPGLSLSPKQVGKVRNALFGAPALMYLNYATIPNNETISDIHDYTFKPIRITTSAIGNLSRKLFTTGIEGLLSLKSQQIPVQPQLPFDRLAPSDILITPPTAIDGTQVDFEGLYGNYFWEIFFHSPWLIAMQLASNQQFDKAQKWLQYIFNPTISEQFLQAESFSTNTQDIDVASSSKIYQDLKTTNVLADSSGLNNKPIIDENGRVSPNFNSQTDLSFLKTSQGASLNLNQTREVRNLLLNYQIATSKSYYWQFQPFRNQSLQSLKDMLSEKDGAGNENQALKYWNNHPFDPHAIAGLRIGAYEKAIVMQYIDSLLDWGDYMFAQDSWESITQATLLYVYAYDLLGPRPKSVGKCKSSAPATFENIREKYKSGHIPQFLIDLENLVPHTPASTAQVNLAKTGQPFNDLDVYFCVPENEQFISYWDRVEDRLFKIRHCMNIQGVERQLDLFQPPLDVMQLVRAAASGNNILNALTHGGQDIPHYRFQYMIDRAKNITSTVIQLGASLLSALEKKDAEQIGILRSTQEENILNLMLLLKKKQIEEASETLDSLNKTLDGAKNRSQHYQKLIDGGLSVHEQDSQNLMISALAFETAASIANFISSPVYSVPTIFGLADGGFAPGDIIRAIGEGTKGTAAVLNQGASLAAIMGDHDRRREEWEFQKLLADDDITQIEKQIAASQVRLDIANQELIVHQKSIEQAKEVETFLKSKFSNQDLYQWMADRIATVYFQSYQIALDMALVAQKAYQYELNSDDAFITMQYWDSLKKGLLAGEGLMFALTQLEKAYLDNSFRHLEIEKTISLLQLNPQAFLDLKATGQCTFSLDEILFDYDFPGHYCRKIKSVSLSIPAIVGPYQNIKATLSQTYNAVVYQADSAPKSVDFLLNGGTRPDSGLRENWRPNQQIAISRGVDDSGMFVLNFNDERYLPFEGTGAVSKWELKMPKETNRIDFEQLSDVIIDLKYTALYDGGLEKTVREKLASKPLTCRVYFNMKQAFSSAWNNFLTPQSQQQKQSLKFQVNSSIILPNCNTVKLRSVSVRLTALSSVNSSKLLSLTIGDGTANDIKLTNSIGSVSSLNLGKDQFTEKPWTIDVSLAEAGSLNLLSGGSLDPTKFQNLELILEYVVCVFGDAPCQ</sequence>
<dbReference type="Pfam" id="PF18276">
    <property type="entry name" value="TcA_TcB_BD"/>
    <property type="match status" value="1"/>
</dbReference>
<reference evidence="6 7" key="1">
    <citation type="submission" date="2017-02" db="EMBL/GenBank/DDBJ databases">
        <title>Genome sequence of Microcystis aeruginosa KW.</title>
        <authorList>
            <person name="Oh H.-M."/>
            <person name="Ahn C.-Y."/>
            <person name="Jeong H."/>
            <person name="Srivastava A."/>
            <person name="Lee H.-G."/>
            <person name="Kang S.-R."/>
        </authorList>
    </citation>
    <scope>NUCLEOTIDE SEQUENCE [LARGE SCALE GENOMIC DNA]</scope>
    <source>
        <strain evidence="6 7">KW</strain>
    </source>
</reference>
<dbReference type="InterPro" id="IPR040840">
    <property type="entry name" value="TcA_TcB_BD"/>
</dbReference>
<dbReference type="InterPro" id="IPR046839">
    <property type="entry name" value="ABC_toxin_N"/>
</dbReference>
<gene>
    <name evidence="6" type="ORF">B1L04_25960</name>
</gene>
<protein>
    <recommendedName>
        <fullName evidence="8">Virulence plasmid A protein</fullName>
    </recommendedName>
</protein>
<dbReference type="InterPro" id="IPR018003">
    <property type="entry name" value="Insecticidal_toxin/plasmid_vir"/>
</dbReference>
<evidence type="ECO:0008006" key="8">
    <source>
        <dbReference type="Google" id="ProtNLM"/>
    </source>
</evidence>
<comment type="caution">
    <text evidence="6">The sequence shown here is derived from an EMBL/GenBank/DDBJ whole genome shotgun (WGS) entry which is preliminary data.</text>
</comment>
<feature type="coiled-coil region" evidence="2">
    <location>
        <begin position="2214"/>
        <end position="2248"/>
    </location>
</feature>
<dbReference type="RefSeq" id="WP_079209854.1">
    <property type="nucleotide sequence ID" value="NZ_MVGR01000005.1"/>
</dbReference>
<accession>A0A1V4BPN4</accession>
<evidence type="ECO:0000313" key="7">
    <source>
        <dbReference type="Proteomes" id="UP000189835"/>
    </source>
</evidence>
<evidence type="ECO:0000259" key="4">
    <source>
        <dbReference type="Pfam" id="PF18413"/>
    </source>
</evidence>
<keyword evidence="2" id="KW-0175">Coiled coil</keyword>
<proteinExistence type="predicted"/>
<keyword evidence="1" id="KW-0843">Virulence</keyword>
<feature type="coiled-coil region" evidence="2">
    <location>
        <begin position="2349"/>
        <end position="2383"/>
    </location>
</feature>
<evidence type="ECO:0000259" key="5">
    <source>
        <dbReference type="Pfam" id="PF20220"/>
    </source>
</evidence>
<feature type="domain" description="Neuraminidase-like" evidence="4">
    <location>
        <begin position="1127"/>
        <end position="1243"/>
    </location>
</feature>
<dbReference type="Pfam" id="PF18413">
    <property type="entry name" value="Neuraminidase"/>
    <property type="match status" value="1"/>
</dbReference>